<dbReference type="RefSeq" id="WP_015247714.1">
    <property type="nucleotide sequence ID" value="NC_019892.1"/>
</dbReference>
<evidence type="ECO:0000256" key="4">
    <source>
        <dbReference type="ARBA" id="ARBA00022842"/>
    </source>
</evidence>
<dbReference type="GO" id="GO:0005975">
    <property type="term" value="P:carbohydrate metabolic process"/>
    <property type="evidence" value="ECO:0007669"/>
    <property type="project" value="InterPro"/>
</dbReference>
<evidence type="ECO:0000256" key="5">
    <source>
        <dbReference type="ARBA" id="ARBA00023277"/>
    </source>
</evidence>
<keyword evidence="4" id="KW-0460">Magnesium</keyword>
<comment type="cofactor">
    <cofactor evidence="1">
        <name>Mg(2+)</name>
        <dbReference type="ChEBI" id="CHEBI:18420"/>
    </cofactor>
</comment>
<dbReference type="EMBL" id="CP003364">
    <property type="protein sequence ID" value="AGA28596.1"/>
    <property type="molecule type" value="Genomic_DNA"/>
</dbReference>
<dbReference type="PANTHER" id="PTHR31609:SF1">
    <property type="entry name" value="CARBOHYDRATE DEACETYLASE"/>
    <property type="match status" value="1"/>
</dbReference>
<dbReference type="STRING" id="886293.Sinac_4405"/>
<sequence>MTRFLIVNADDFGLSDGVNQGVIRAYEEGLVTSASLMTGGAAAEDAAAYARLNPELSVGLHLDFGEWLFRDGDWHQTRQVVPLPNDRAASASEAARQIDRFLQIVGRPPTHLDSHQHAHRDEPLRSVVLEAAQRWGIPVRHAHPEVRYCGRFYGQTSRGEPFPQAITAENLVGILNGLPEGWTELACHPGLGNDAPAVYRTERADEVAALCAPSVRSSLAETGIALRSFHDVRECLRMDR</sequence>
<gene>
    <name evidence="6" type="ordered locus">Sinac_4405</name>
</gene>
<evidence type="ECO:0000313" key="6">
    <source>
        <dbReference type="EMBL" id="AGA28596.1"/>
    </source>
</evidence>
<dbReference type="GO" id="GO:0046872">
    <property type="term" value="F:metal ion binding"/>
    <property type="evidence" value="ECO:0007669"/>
    <property type="project" value="UniProtKB-KW"/>
</dbReference>
<dbReference type="InterPro" id="IPR011330">
    <property type="entry name" value="Glyco_hydro/deAcase_b/a-brl"/>
</dbReference>
<name>L0DIW2_SINAD</name>
<dbReference type="GO" id="GO:0019213">
    <property type="term" value="F:deacetylase activity"/>
    <property type="evidence" value="ECO:0007669"/>
    <property type="project" value="TreeGrafter"/>
</dbReference>
<keyword evidence="5" id="KW-0119">Carbohydrate metabolism</keyword>
<dbReference type="eggNOG" id="COG3394">
    <property type="taxonomic scope" value="Bacteria"/>
</dbReference>
<dbReference type="PANTHER" id="PTHR31609">
    <property type="entry name" value="YDJC DEACETYLASE FAMILY MEMBER"/>
    <property type="match status" value="1"/>
</dbReference>
<dbReference type="Pfam" id="PF04794">
    <property type="entry name" value="YdjC"/>
    <property type="match status" value="1"/>
</dbReference>
<dbReference type="Gene3D" id="3.20.20.370">
    <property type="entry name" value="Glycoside hydrolase/deacetylase"/>
    <property type="match status" value="1"/>
</dbReference>
<dbReference type="HOGENOM" id="CLU_064244_4_0_0"/>
<dbReference type="KEGG" id="saci:Sinac_4405"/>
<keyword evidence="7" id="KW-1185">Reference proteome</keyword>
<dbReference type="Proteomes" id="UP000010798">
    <property type="component" value="Chromosome"/>
</dbReference>
<keyword evidence="2" id="KW-0479">Metal-binding</keyword>
<proteinExistence type="predicted"/>
<dbReference type="AlphaFoldDB" id="L0DIW2"/>
<organism evidence="6 7">
    <name type="scientific">Singulisphaera acidiphila (strain ATCC BAA-1392 / DSM 18658 / VKM B-2454 / MOB10)</name>
    <dbReference type="NCBI Taxonomy" id="886293"/>
    <lineage>
        <taxon>Bacteria</taxon>
        <taxon>Pseudomonadati</taxon>
        <taxon>Planctomycetota</taxon>
        <taxon>Planctomycetia</taxon>
        <taxon>Isosphaerales</taxon>
        <taxon>Isosphaeraceae</taxon>
        <taxon>Singulisphaera</taxon>
    </lineage>
</organism>
<evidence type="ECO:0000313" key="7">
    <source>
        <dbReference type="Proteomes" id="UP000010798"/>
    </source>
</evidence>
<evidence type="ECO:0008006" key="8">
    <source>
        <dbReference type="Google" id="ProtNLM"/>
    </source>
</evidence>
<keyword evidence="3" id="KW-0378">Hydrolase</keyword>
<accession>L0DIW2</accession>
<dbReference type="OrthoDB" id="276522at2"/>
<evidence type="ECO:0000256" key="2">
    <source>
        <dbReference type="ARBA" id="ARBA00022723"/>
    </source>
</evidence>
<dbReference type="GO" id="GO:0016787">
    <property type="term" value="F:hydrolase activity"/>
    <property type="evidence" value="ECO:0007669"/>
    <property type="project" value="UniProtKB-KW"/>
</dbReference>
<evidence type="ECO:0000256" key="3">
    <source>
        <dbReference type="ARBA" id="ARBA00022801"/>
    </source>
</evidence>
<reference evidence="6 7" key="1">
    <citation type="submission" date="2012-02" db="EMBL/GenBank/DDBJ databases">
        <title>Complete sequence of chromosome of Singulisphaera acidiphila DSM 18658.</title>
        <authorList>
            <consortium name="US DOE Joint Genome Institute (JGI-PGF)"/>
            <person name="Lucas S."/>
            <person name="Copeland A."/>
            <person name="Lapidus A."/>
            <person name="Glavina del Rio T."/>
            <person name="Dalin E."/>
            <person name="Tice H."/>
            <person name="Bruce D."/>
            <person name="Goodwin L."/>
            <person name="Pitluck S."/>
            <person name="Peters L."/>
            <person name="Ovchinnikova G."/>
            <person name="Chertkov O."/>
            <person name="Kyrpides N."/>
            <person name="Mavromatis K."/>
            <person name="Ivanova N."/>
            <person name="Brettin T."/>
            <person name="Detter J.C."/>
            <person name="Han C."/>
            <person name="Larimer F."/>
            <person name="Land M."/>
            <person name="Hauser L."/>
            <person name="Markowitz V."/>
            <person name="Cheng J.-F."/>
            <person name="Hugenholtz P."/>
            <person name="Woyke T."/>
            <person name="Wu D."/>
            <person name="Tindall B."/>
            <person name="Pomrenke H."/>
            <person name="Brambilla E."/>
            <person name="Klenk H.-P."/>
            <person name="Eisen J.A."/>
        </authorList>
    </citation>
    <scope>NUCLEOTIDE SEQUENCE [LARGE SCALE GENOMIC DNA]</scope>
    <source>
        <strain evidence="7">ATCC BAA-1392 / DSM 18658 / VKM B-2454 / MOB10</strain>
    </source>
</reference>
<evidence type="ECO:0000256" key="1">
    <source>
        <dbReference type="ARBA" id="ARBA00001946"/>
    </source>
</evidence>
<dbReference type="InterPro" id="IPR006879">
    <property type="entry name" value="YdjC-like"/>
</dbReference>
<protein>
    <recommendedName>
        <fullName evidence="8">ChbG/HpnK family deacetylase</fullName>
    </recommendedName>
</protein>
<dbReference type="SUPFAM" id="SSF88713">
    <property type="entry name" value="Glycoside hydrolase/deacetylase"/>
    <property type="match status" value="1"/>
</dbReference>